<sequence length="534" mass="63026">MVKSPSRKSRRRKSSVKKRSRSTRRKSIRRKSPVKKRSRSTRRKSTRRKSTRRKSPVKKRSRSTRRKSTRRKSPVKKRSRSTRRKSTRRKSTRRKSTRRKSRRRKTALKNVYSPIKKGKAYFPSKLDMPAEIEKFATTENKELLEKIYTDFLSDTDIYNIFSIIFPRPSTNSSTNIVDDTNTNFTGCFFISAHGREGTKDRPTILNAIIKKFNNLIKLDENKLKEYLENSVFMMMALGMICIPSPMQKKIDFGFRPNYTTSELDAVIPKTFFNVFNKYNKDNQYKIKLNDENLDLLHSLIKSQLRVNFYKLWSEPSSIALGETEDQELNRVDILMKRGEIWVLKKLTSESLERTYYLSPNKGESIKFYAHEGLHVIDVRDTNKSEMRDETIIDETIDETKRLEIMVEQLKDRLPTPKEIIRFKRKFIPESEDRIPKETTTQEQIFHQIMNEIKTNVWLKLSTIIMLGYILDIKKLYIYDPACRPLIDMNQDPIDCGPRSDRSLKRIVTNKRARTDELPHTDMGTDTDDDKMDIK</sequence>
<proteinExistence type="predicted"/>
<name>A0A6C0H385_9ZZZZ</name>
<organism evidence="2">
    <name type="scientific">viral metagenome</name>
    <dbReference type="NCBI Taxonomy" id="1070528"/>
    <lineage>
        <taxon>unclassified sequences</taxon>
        <taxon>metagenomes</taxon>
        <taxon>organismal metagenomes</taxon>
    </lineage>
</organism>
<feature type="region of interest" description="Disordered" evidence="1">
    <location>
        <begin position="509"/>
        <end position="534"/>
    </location>
</feature>
<evidence type="ECO:0000256" key="1">
    <source>
        <dbReference type="SAM" id="MobiDB-lite"/>
    </source>
</evidence>
<feature type="compositionally biased region" description="Basic residues" evidence="1">
    <location>
        <begin position="1"/>
        <end position="107"/>
    </location>
</feature>
<accession>A0A6C0H385</accession>
<protein>
    <submittedName>
        <fullName evidence="2">Uncharacterized protein</fullName>
    </submittedName>
</protein>
<evidence type="ECO:0000313" key="2">
    <source>
        <dbReference type="EMBL" id="QHT75011.1"/>
    </source>
</evidence>
<dbReference type="EMBL" id="MN739861">
    <property type="protein sequence ID" value="QHT75011.1"/>
    <property type="molecule type" value="Genomic_DNA"/>
</dbReference>
<feature type="compositionally biased region" description="Acidic residues" evidence="1">
    <location>
        <begin position="524"/>
        <end position="534"/>
    </location>
</feature>
<feature type="region of interest" description="Disordered" evidence="1">
    <location>
        <begin position="1"/>
        <end position="112"/>
    </location>
</feature>
<dbReference type="AlphaFoldDB" id="A0A6C0H385"/>
<reference evidence="2" key="1">
    <citation type="journal article" date="2020" name="Nature">
        <title>Giant virus diversity and host interactions through global metagenomics.</title>
        <authorList>
            <person name="Schulz F."/>
            <person name="Roux S."/>
            <person name="Paez-Espino D."/>
            <person name="Jungbluth S."/>
            <person name="Walsh D.A."/>
            <person name="Denef V.J."/>
            <person name="McMahon K.D."/>
            <person name="Konstantinidis K.T."/>
            <person name="Eloe-Fadrosh E.A."/>
            <person name="Kyrpides N.C."/>
            <person name="Woyke T."/>
        </authorList>
    </citation>
    <scope>NUCLEOTIDE SEQUENCE</scope>
    <source>
        <strain evidence="2">GVMAG-M-3300023179-62</strain>
    </source>
</reference>